<accession>A0A0F6SRY6</accession>
<keyword evidence="2" id="KW-1185">Reference proteome</keyword>
<dbReference type="EMBL" id="CP011309">
    <property type="protein sequence ID" value="AKF28774.1"/>
    <property type="molecule type" value="Genomic_DNA"/>
</dbReference>
<organism evidence="1 2">
    <name type="scientific">[Brevibacterium] flavum</name>
    <dbReference type="NCBI Taxonomy" id="92706"/>
    <lineage>
        <taxon>Bacteria</taxon>
        <taxon>Bacillati</taxon>
        <taxon>Actinomycetota</taxon>
        <taxon>Actinomycetes</taxon>
        <taxon>Mycobacteriales</taxon>
        <taxon>Corynebacteriaceae</taxon>
        <taxon>Corynebacterium</taxon>
    </lineage>
</organism>
<proteinExistence type="predicted"/>
<dbReference type="PATRIC" id="fig|92706.3.peg.3194"/>
<protein>
    <submittedName>
        <fullName evidence="1">Uncharacterized protein</fullName>
    </submittedName>
</protein>
<gene>
    <name evidence="1" type="ORF">YH66_15190</name>
</gene>
<dbReference type="RefSeq" id="WP_003859526.1">
    <property type="nucleotide sequence ID" value="NZ_CP011309.1"/>
</dbReference>
<dbReference type="Proteomes" id="UP000034037">
    <property type="component" value="Chromosome"/>
</dbReference>
<dbReference type="HOGENOM" id="CLU_2154142_0_0_11"/>
<reference evidence="1 2" key="1">
    <citation type="submission" date="2015-04" db="EMBL/GenBank/DDBJ databases">
        <title>Complete Genome Sequence of Brevibacterium flavum ATCC 15168.</title>
        <authorList>
            <person name="Ahn J."/>
            <person name="Park G."/>
            <person name="Jeon W."/>
            <person name="Jang Y."/>
            <person name="Jang M."/>
            <person name="Lee H."/>
            <person name="Lee H."/>
        </authorList>
    </citation>
    <scope>NUCLEOTIDE SEQUENCE [LARGE SCALE GENOMIC DNA]</scope>
    <source>
        <strain evidence="1 2">ATCC 15168</strain>
    </source>
</reference>
<dbReference type="AlphaFoldDB" id="A0A0F6SRY6"/>
<evidence type="ECO:0000313" key="1">
    <source>
        <dbReference type="EMBL" id="AKF28774.1"/>
    </source>
</evidence>
<evidence type="ECO:0000313" key="2">
    <source>
        <dbReference type="Proteomes" id="UP000034037"/>
    </source>
</evidence>
<sequence length="109" mass="11740">MAEVTFASLHEKLNFLLKDHGVHNFDESGLDLESVSSLHAKANALCSAHGGEPSSMPADTLAQLHPKLDLLIKGHGVDFNATDLDTLESVEAKVDVIIDAHEDTHDDQS</sequence>
<name>A0A0F6SRY6_9CORY</name>